<evidence type="ECO:0000256" key="11">
    <source>
        <dbReference type="ARBA" id="ARBA00029939"/>
    </source>
</evidence>
<keyword evidence="10" id="KW-0503">Monooxygenase</keyword>
<evidence type="ECO:0000256" key="9">
    <source>
        <dbReference type="ARBA" id="ARBA00023002"/>
    </source>
</evidence>
<protein>
    <recommendedName>
        <fullName evidence="5">L-lysine N6-monooxygenase MbtG</fullName>
        <ecNumber evidence="4">1.14.13.59</ecNumber>
    </recommendedName>
    <alternativeName>
        <fullName evidence="14">Lysine 6-N-hydroxylase</fullName>
    </alternativeName>
    <alternativeName>
        <fullName evidence="13">Lysine N6-hydroxylase</fullName>
    </alternativeName>
    <alternativeName>
        <fullName evidence="11">Lysine-N-oxygenase</fullName>
    </alternativeName>
    <alternativeName>
        <fullName evidence="12">Mycobactin synthase protein G</fullName>
    </alternativeName>
</protein>
<dbReference type="STRING" id="1440774.Y900_027520"/>
<dbReference type="Proteomes" id="UP000022835">
    <property type="component" value="Unassembled WGS sequence"/>
</dbReference>
<keyword evidence="9" id="KW-0560">Oxidoreductase</keyword>
<dbReference type="OrthoDB" id="9149460at2"/>
<dbReference type="EMBL" id="JALN02000002">
    <property type="protein sequence ID" value="KDE97046.1"/>
    <property type="molecule type" value="Genomic_DNA"/>
</dbReference>
<comment type="similarity">
    <text evidence="3">Belongs to the lysine N(6)-hydroxylase/L-ornithine N(5)-oxygenase family.</text>
</comment>
<accession>A0A064CBJ0</accession>
<dbReference type="Gene3D" id="3.50.50.60">
    <property type="entry name" value="FAD/NAD(P)-binding domain"/>
    <property type="match status" value="1"/>
</dbReference>
<evidence type="ECO:0000313" key="17">
    <source>
        <dbReference type="Proteomes" id="UP000022835"/>
    </source>
</evidence>
<name>A0A064CBJ0_9MYCO</name>
<dbReference type="eggNOG" id="COG3486">
    <property type="taxonomic scope" value="Bacteria"/>
</dbReference>
<dbReference type="SUPFAM" id="SSF51905">
    <property type="entry name" value="FAD/NAD(P)-binding domain"/>
    <property type="match status" value="1"/>
</dbReference>
<evidence type="ECO:0000256" key="5">
    <source>
        <dbReference type="ARBA" id="ARBA00016406"/>
    </source>
</evidence>
<evidence type="ECO:0000256" key="7">
    <source>
        <dbReference type="ARBA" id="ARBA00022827"/>
    </source>
</evidence>
<comment type="caution">
    <text evidence="16">The sequence shown here is derived from an EMBL/GenBank/DDBJ whole genome shotgun (WGS) entry which is preliminary data.</text>
</comment>
<dbReference type="Pfam" id="PF13434">
    <property type="entry name" value="Lys_Orn_oxgnase"/>
    <property type="match status" value="1"/>
</dbReference>
<keyword evidence="7" id="KW-0274">FAD</keyword>
<comment type="catalytic activity">
    <reaction evidence="15">
        <text>L-lysine + NADPH + O2 = N(6)-hydroxy-L-lysine + NADP(+) + H2O</text>
        <dbReference type="Rhea" id="RHEA:23228"/>
        <dbReference type="ChEBI" id="CHEBI:15377"/>
        <dbReference type="ChEBI" id="CHEBI:15379"/>
        <dbReference type="ChEBI" id="CHEBI:32551"/>
        <dbReference type="ChEBI" id="CHEBI:57783"/>
        <dbReference type="ChEBI" id="CHEBI:57820"/>
        <dbReference type="ChEBI" id="CHEBI:58349"/>
        <dbReference type="EC" id="1.14.13.59"/>
    </reaction>
</comment>
<evidence type="ECO:0000256" key="3">
    <source>
        <dbReference type="ARBA" id="ARBA00007588"/>
    </source>
</evidence>
<evidence type="ECO:0000256" key="1">
    <source>
        <dbReference type="ARBA" id="ARBA00001974"/>
    </source>
</evidence>
<dbReference type="EC" id="1.14.13.59" evidence="4"/>
<dbReference type="InterPro" id="IPR025700">
    <property type="entry name" value="Lys/Orn_oxygenase"/>
</dbReference>
<evidence type="ECO:0000256" key="8">
    <source>
        <dbReference type="ARBA" id="ARBA00022857"/>
    </source>
</evidence>
<gene>
    <name evidence="16" type="ORF">Y900_027520</name>
</gene>
<comment type="cofactor">
    <cofactor evidence="1">
        <name>FAD</name>
        <dbReference type="ChEBI" id="CHEBI:57692"/>
    </cofactor>
</comment>
<evidence type="ECO:0000256" key="10">
    <source>
        <dbReference type="ARBA" id="ARBA00023033"/>
    </source>
</evidence>
<evidence type="ECO:0000256" key="13">
    <source>
        <dbReference type="ARBA" id="ARBA00032493"/>
    </source>
</evidence>
<dbReference type="AlphaFoldDB" id="A0A064CBJ0"/>
<dbReference type="GO" id="GO:0047091">
    <property type="term" value="F:L-lysine 6-monooxygenase (NADPH) activity"/>
    <property type="evidence" value="ECO:0007669"/>
    <property type="project" value="UniProtKB-EC"/>
</dbReference>
<keyword evidence="8" id="KW-0521">NADP</keyword>
<evidence type="ECO:0000256" key="15">
    <source>
        <dbReference type="ARBA" id="ARBA00048407"/>
    </source>
</evidence>
<evidence type="ECO:0000256" key="14">
    <source>
        <dbReference type="ARBA" id="ARBA00032738"/>
    </source>
</evidence>
<reference evidence="16" key="1">
    <citation type="submission" date="2014-05" db="EMBL/GenBank/DDBJ databases">
        <title>Genome sequence of Mycobacterium aromaticivorans strain JS19b1T (= DSM 45407T).</title>
        <authorList>
            <person name="Kwak Y."/>
            <person name="Park G.-S."/>
            <person name="Li Q.X."/>
            <person name="Lee S.-E."/>
            <person name="Shin J.-H."/>
        </authorList>
    </citation>
    <scope>NUCLEOTIDE SEQUENCE [LARGE SCALE GENOMIC DNA]</scope>
    <source>
        <strain evidence="16">JS19b1</strain>
    </source>
</reference>
<proteinExistence type="inferred from homology"/>
<comment type="pathway">
    <text evidence="2">Siderophore biosynthesis; mycobactin biosynthesis.</text>
</comment>
<evidence type="ECO:0000256" key="12">
    <source>
        <dbReference type="ARBA" id="ARBA00031158"/>
    </source>
</evidence>
<evidence type="ECO:0000256" key="2">
    <source>
        <dbReference type="ARBA" id="ARBA00005102"/>
    </source>
</evidence>
<sequence length="482" mass="51790">MARLAIIGAGPKGAAIAAKAAALRAANHRTPPPHIDLYDQDQVGAAWRGSIGYTDGVQPLCTLAERDLGFPYDTASYGPGVAQAMIGDFSWQSFAINSAGRSRYRDWVVNGRHPPRHIDFADYLEYAVDKAVSQGAATLIPDRVSAVGFDDAARTWRIDSTNSNGGITSNDYDGVVITGSGRPLPALDGANGRVFDGRTFWQPASSRRMRDLLSADPDPSVLIIGAGGTAAAIAYSFVRKGLTTLPITIIGREATLFARHDGPFEDRLFTDDDAWKALPPHVREAFLARTTAAVVWDYVLRNLVSDNITYECYNALRYHPVVPGAPGDPELELEMEAPPDPALATTSAPTWKRWVGAVLPSLGPPPFPGVGGTPAPPIVRRPGTVIIDARGFDRWGFADDFFAPTPPLRDFFADKDRRPQILSQIAFDLSVRGPLAGGADFPPRLHVPGLGAIQGPASTNLMGLGWVADRVLSAYCQRGLEQ</sequence>
<dbReference type="RefSeq" id="WP_036348246.1">
    <property type="nucleotide sequence ID" value="NZ_JALN02000002.1"/>
</dbReference>
<keyword evidence="17" id="KW-1185">Reference proteome</keyword>
<dbReference type="PRINTS" id="PR00368">
    <property type="entry name" value="FADPNR"/>
</dbReference>
<evidence type="ECO:0000256" key="6">
    <source>
        <dbReference type="ARBA" id="ARBA00022630"/>
    </source>
</evidence>
<keyword evidence="6" id="KW-0285">Flavoprotein</keyword>
<organism evidence="16 17">
    <name type="scientific">Mycolicibacterium aromaticivorans JS19b1 = JCM 16368</name>
    <dbReference type="NCBI Taxonomy" id="1440774"/>
    <lineage>
        <taxon>Bacteria</taxon>
        <taxon>Bacillati</taxon>
        <taxon>Actinomycetota</taxon>
        <taxon>Actinomycetes</taxon>
        <taxon>Mycobacteriales</taxon>
        <taxon>Mycobacteriaceae</taxon>
        <taxon>Mycolicibacterium</taxon>
    </lineage>
</organism>
<evidence type="ECO:0000313" key="16">
    <source>
        <dbReference type="EMBL" id="KDE97046.1"/>
    </source>
</evidence>
<evidence type="ECO:0000256" key="4">
    <source>
        <dbReference type="ARBA" id="ARBA00013076"/>
    </source>
</evidence>
<dbReference type="InterPro" id="IPR036188">
    <property type="entry name" value="FAD/NAD-bd_sf"/>
</dbReference>